<reference evidence="2 3" key="1">
    <citation type="submission" date="2014-10" db="EMBL/GenBank/DDBJ databases">
        <title>Draft genome of anammox bacterium scalindua brodae, obtained using differential coverage binning of sequence data from two enrichment reactors.</title>
        <authorList>
            <person name="Speth D.R."/>
            <person name="Russ L."/>
            <person name="Kartal B."/>
            <person name="Op den Camp H.J."/>
            <person name="Dutilh B.E."/>
            <person name="Jetten M.S."/>
        </authorList>
    </citation>
    <scope>NUCLEOTIDE SEQUENCE [LARGE SCALE GENOMIC DNA]</scope>
    <source>
        <strain evidence="2">RU1</strain>
    </source>
</reference>
<dbReference type="SUPFAM" id="SSF57884">
    <property type="entry name" value="Ada DNA repair protein, N-terminal domain (N-Ada 10)"/>
    <property type="match status" value="1"/>
</dbReference>
<gene>
    <name evidence="2" type="ORF">SCABRO_03838</name>
</gene>
<dbReference type="AlphaFoldDB" id="A0A0B0EH63"/>
<feature type="region of interest" description="Disordered" evidence="1">
    <location>
        <begin position="271"/>
        <end position="297"/>
    </location>
</feature>
<accession>A0A0B0EH63</accession>
<dbReference type="EMBL" id="JRYO01000264">
    <property type="protein sequence ID" value="KHE90453.1"/>
    <property type="molecule type" value="Genomic_DNA"/>
</dbReference>
<organism evidence="2 3">
    <name type="scientific">Candidatus Scalindua brodae</name>
    <dbReference type="NCBI Taxonomy" id="237368"/>
    <lineage>
        <taxon>Bacteria</taxon>
        <taxon>Pseudomonadati</taxon>
        <taxon>Planctomycetota</taxon>
        <taxon>Candidatus Brocadiia</taxon>
        <taxon>Candidatus Brocadiales</taxon>
        <taxon>Candidatus Scalinduaceae</taxon>
        <taxon>Candidatus Scalindua</taxon>
    </lineage>
</organism>
<comment type="caution">
    <text evidence="2">The sequence shown here is derived from an EMBL/GenBank/DDBJ whole genome shotgun (WGS) entry which is preliminary data.</text>
</comment>
<dbReference type="InterPro" id="IPR035451">
    <property type="entry name" value="Ada-like_dom_sf"/>
</dbReference>
<protein>
    <recommendedName>
        <fullName evidence="4">Ada DNA repair metal-binding domain-containing protein</fullName>
    </recommendedName>
</protein>
<evidence type="ECO:0000256" key="1">
    <source>
        <dbReference type="SAM" id="MobiDB-lite"/>
    </source>
</evidence>
<name>A0A0B0EH63_9BACT</name>
<evidence type="ECO:0000313" key="2">
    <source>
        <dbReference type="EMBL" id="KHE90453.1"/>
    </source>
</evidence>
<evidence type="ECO:0008006" key="4">
    <source>
        <dbReference type="Google" id="ProtNLM"/>
    </source>
</evidence>
<sequence length="344" mass="38534">MFKELLWSIISFLLVCISILSSAEAQLGNSKLEKLESGLNAYKESFRSGDYTRAASMVSPNMINKVGGKENFARLIRKFTDSTIITLKPSLVEFSKPGEIVSDDNIYISVIRQIIPITTKGIDEDIKDTYLLCHPTFPARVFEGMDGVFNMSIIAYSKDEGNTWFFTGGNRMSLSVENIKPEILEKINIPVHTLIFGEGSDKITLYRQNKQWVRIASGISDGLAEESIIFTIGEQMDDSLSNMARQDVPDDSLDAYIYLEEHPVVPIVTSEEADKQARNNSIKKGSENKHKPSRNISHSVYVTKESNIFHKPDCPELRTGNFLEFDSTEEALKSGGVPCEHCNQ</sequence>
<dbReference type="Gene3D" id="3.40.10.10">
    <property type="entry name" value="DNA Methylphosphotriester Repair Domain"/>
    <property type="match status" value="1"/>
</dbReference>
<evidence type="ECO:0000313" key="3">
    <source>
        <dbReference type="Proteomes" id="UP000030652"/>
    </source>
</evidence>
<proteinExistence type="predicted"/>
<dbReference type="Proteomes" id="UP000030652">
    <property type="component" value="Unassembled WGS sequence"/>
</dbReference>